<dbReference type="PROSITE" id="PS51294">
    <property type="entry name" value="HTH_MYB"/>
    <property type="match status" value="2"/>
</dbReference>
<dbReference type="InterPro" id="IPR009057">
    <property type="entry name" value="Homeodomain-like_sf"/>
</dbReference>
<protein>
    <submittedName>
        <fullName evidence="4">Uncharacterized protein</fullName>
    </submittedName>
</protein>
<dbReference type="InterPro" id="IPR017930">
    <property type="entry name" value="Myb_dom"/>
</dbReference>
<dbReference type="GO" id="GO:0005634">
    <property type="term" value="C:nucleus"/>
    <property type="evidence" value="ECO:0007669"/>
    <property type="project" value="TreeGrafter"/>
</dbReference>
<feature type="domain" description="Myb-like" evidence="1">
    <location>
        <begin position="1"/>
        <end position="57"/>
    </location>
</feature>
<dbReference type="PANTHER" id="PTHR45614:SF232">
    <property type="entry name" value="TRANSCRIPTION FACTOR MYB3R-2"/>
    <property type="match status" value="1"/>
</dbReference>
<feature type="domain" description="HTH myb-type" evidence="3">
    <location>
        <begin position="62"/>
        <end position="112"/>
    </location>
</feature>
<evidence type="ECO:0000313" key="5">
    <source>
        <dbReference type="Proteomes" id="UP000187209"/>
    </source>
</evidence>
<evidence type="ECO:0000259" key="1">
    <source>
        <dbReference type="PROSITE" id="PS50090"/>
    </source>
</evidence>
<dbReference type="GO" id="GO:0000981">
    <property type="term" value="F:DNA-binding transcription factor activity, RNA polymerase II-specific"/>
    <property type="evidence" value="ECO:0007669"/>
    <property type="project" value="TreeGrafter"/>
</dbReference>
<dbReference type="EMBL" id="MPUH01000013">
    <property type="protein sequence ID" value="OMJ95340.1"/>
    <property type="molecule type" value="Genomic_DNA"/>
</dbReference>
<dbReference type="SMART" id="SM00717">
    <property type="entry name" value="SANT"/>
    <property type="match status" value="2"/>
</dbReference>
<reference evidence="4 5" key="1">
    <citation type="submission" date="2016-11" db="EMBL/GenBank/DDBJ databases">
        <title>The macronuclear genome of Stentor coeruleus: a giant cell with tiny introns.</title>
        <authorList>
            <person name="Slabodnick M."/>
            <person name="Ruby J.G."/>
            <person name="Reiff S.B."/>
            <person name="Swart E.C."/>
            <person name="Gosai S."/>
            <person name="Prabakaran S."/>
            <person name="Witkowska E."/>
            <person name="Larue G.E."/>
            <person name="Fisher S."/>
            <person name="Freeman R.M."/>
            <person name="Gunawardena J."/>
            <person name="Chu W."/>
            <person name="Stover N.A."/>
            <person name="Gregory B.D."/>
            <person name="Nowacki M."/>
            <person name="Derisi J."/>
            <person name="Roy S.W."/>
            <person name="Marshall W.F."/>
            <person name="Sood P."/>
        </authorList>
    </citation>
    <scope>NUCLEOTIDE SEQUENCE [LARGE SCALE GENOMIC DNA]</scope>
    <source>
        <strain evidence="4">WM001</strain>
    </source>
</reference>
<dbReference type="GO" id="GO:0000978">
    <property type="term" value="F:RNA polymerase II cis-regulatory region sequence-specific DNA binding"/>
    <property type="evidence" value="ECO:0007669"/>
    <property type="project" value="TreeGrafter"/>
</dbReference>
<dbReference type="InterPro" id="IPR050560">
    <property type="entry name" value="MYB_TF"/>
</dbReference>
<dbReference type="Gene3D" id="1.10.10.60">
    <property type="entry name" value="Homeodomain-like"/>
    <property type="match status" value="2"/>
</dbReference>
<feature type="domain" description="SANT" evidence="2">
    <location>
        <begin position="65"/>
        <end position="113"/>
    </location>
</feature>
<feature type="domain" description="Myb-like" evidence="1">
    <location>
        <begin position="58"/>
        <end position="108"/>
    </location>
</feature>
<organism evidence="4 5">
    <name type="scientific">Stentor coeruleus</name>
    <dbReference type="NCBI Taxonomy" id="5963"/>
    <lineage>
        <taxon>Eukaryota</taxon>
        <taxon>Sar</taxon>
        <taxon>Alveolata</taxon>
        <taxon>Ciliophora</taxon>
        <taxon>Postciliodesmatophora</taxon>
        <taxon>Heterotrichea</taxon>
        <taxon>Heterotrichida</taxon>
        <taxon>Stentoridae</taxon>
        <taxon>Stentor</taxon>
    </lineage>
</organism>
<dbReference type="PANTHER" id="PTHR45614">
    <property type="entry name" value="MYB PROTEIN-RELATED"/>
    <property type="match status" value="1"/>
</dbReference>
<feature type="domain" description="HTH myb-type" evidence="3">
    <location>
        <begin position="1"/>
        <end position="61"/>
    </location>
</feature>
<dbReference type="OrthoDB" id="2143914at2759"/>
<sequence length="237" mass="28061">MSSNRKIWSEEEDELLKQLFEEFGVTKWGFIAKTIETRLENINRTGKQCRERWHNHLNPEINRQEWTENEKNKILELHIIYGNRWSKIAQHLEGRSDNAVKNFYYSNLRKNIRKNARNKAIRKRKNRREKKEILNEGQGEIKVLYDDEKKIEEDSCKIIVRMDEKEENVGGGNGEEVGNVMEKIETVNTDCGGKVAFFPSYGNFYMLSLVYSQQLMQYQLNQAMLLANCNQRNDSFL</sequence>
<comment type="caution">
    <text evidence="4">The sequence shown here is derived from an EMBL/GenBank/DDBJ whole genome shotgun (WGS) entry which is preliminary data.</text>
</comment>
<dbReference type="InterPro" id="IPR017884">
    <property type="entry name" value="SANT_dom"/>
</dbReference>
<keyword evidence="5" id="KW-1185">Reference proteome</keyword>
<gene>
    <name evidence="4" type="ORF">SteCoe_1242</name>
</gene>
<dbReference type="InterPro" id="IPR001005">
    <property type="entry name" value="SANT/Myb"/>
</dbReference>
<dbReference type="AlphaFoldDB" id="A0A1R2D2A7"/>
<accession>A0A1R2D2A7</accession>
<dbReference type="Proteomes" id="UP000187209">
    <property type="component" value="Unassembled WGS sequence"/>
</dbReference>
<dbReference type="SUPFAM" id="SSF46689">
    <property type="entry name" value="Homeodomain-like"/>
    <property type="match status" value="1"/>
</dbReference>
<evidence type="ECO:0000259" key="2">
    <source>
        <dbReference type="PROSITE" id="PS51293"/>
    </source>
</evidence>
<proteinExistence type="predicted"/>
<dbReference type="CDD" id="cd00167">
    <property type="entry name" value="SANT"/>
    <property type="match status" value="2"/>
</dbReference>
<evidence type="ECO:0000259" key="3">
    <source>
        <dbReference type="PROSITE" id="PS51294"/>
    </source>
</evidence>
<evidence type="ECO:0000313" key="4">
    <source>
        <dbReference type="EMBL" id="OMJ95340.1"/>
    </source>
</evidence>
<dbReference type="PROSITE" id="PS51293">
    <property type="entry name" value="SANT"/>
    <property type="match status" value="1"/>
</dbReference>
<name>A0A1R2D2A7_9CILI</name>
<dbReference type="PROSITE" id="PS50090">
    <property type="entry name" value="MYB_LIKE"/>
    <property type="match status" value="2"/>
</dbReference>
<dbReference type="Pfam" id="PF13921">
    <property type="entry name" value="Myb_DNA-bind_6"/>
    <property type="match status" value="1"/>
</dbReference>